<proteinExistence type="predicted"/>
<dbReference type="SUPFAM" id="SSF52540">
    <property type="entry name" value="P-loop containing nucleoside triphosphate hydrolases"/>
    <property type="match status" value="1"/>
</dbReference>
<dbReference type="AlphaFoldDB" id="A0A7J3ZIT4"/>
<dbReference type="PROSITE" id="PS50084">
    <property type="entry name" value="KH_TYPE_1"/>
    <property type="match status" value="1"/>
</dbReference>
<evidence type="ECO:0000256" key="2">
    <source>
        <dbReference type="ARBA" id="ARBA00022840"/>
    </source>
</evidence>
<dbReference type="InterPro" id="IPR027417">
    <property type="entry name" value="P-loop_NTPase"/>
</dbReference>
<dbReference type="PANTHER" id="PTHR30473">
    <property type="entry name" value="PROTEIN PHOH"/>
    <property type="match status" value="1"/>
</dbReference>
<keyword evidence="3" id="KW-0694">RNA-binding</keyword>
<organism evidence="5">
    <name type="scientific">Fervidicoccus fontis</name>
    <dbReference type="NCBI Taxonomy" id="683846"/>
    <lineage>
        <taxon>Archaea</taxon>
        <taxon>Thermoproteota</taxon>
        <taxon>Thermoprotei</taxon>
        <taxon>Fervidicoccales</taxon>
        <taxon>Fervidicoccaceae</taxon>
        <taxon>Fervidicoccus</taxon>
    </lineage>
</organism>
<accession>A0A7J3ZIT4</accession>
<dbReference type="GO" id="GO:0005829">
    <property type="term" value="C:cytosol"/>
    <property type="evidence" value="ECO:0007669"/>
    <property type="project" value="TreeGrafter"/>
</dbReference>
<reference evidence="5" key="1">
    <citation type="journal article" date="2020" name="mSystems">
        <title>Genome- and Community-Level Interaction Insights into Carbon Utilization and Element Cycling Functions of Hydrothermarchaeota in Hydrothermal Sediment.</title>
        <authorList>
            <person name="Zhou Z."/>
            <person name="Liu Y."/>
            <person name="Xu W."/>
            <person name="Pan J."/>
            <person name="Luo Z.H."/>
            <person name="Li M."/>
        </authorList>
    </citation>
    <scope>NUCLEOTIDE SEQUENCE [LARGE SCALE GENOMIC DNA]</scope>
    <source>
        <strain evidence="5">SpSt-1116</strain>
    </source>
</reference>
<comment type="caution">
    <text evidence="5">The sequence shown here is derived from an EMBL/GenBank/DDBJ whole genome shotgun (WGS) entry which is preliminary data.</text>
</comment>
<dbReference type="Pfam" id="PF02562">
    <property type="entry name" value="PhoH"/>
    <property type="match status" value="1"/>
</dbReference>
<name>A0A7J3ZIT4_9CREN</name>
<dbReference type="SMART" id="SM00382">
    <property type="entry name" value="AAA"/>
    <property type="match status" value="1"/>
</dbReference>
<dbReference type="InterPro" id="IPR051451">
    <property type="entry name" value="PhoH2-like"/>
</dbReference>
<dbReference type="GO" id="GO:0005524">
    <property type="term" value="F:ATP binding"/>
    <property type="evidence" value="ECO:0007669"/>
    <property type="project" value="UniProtKB-KW"/>
</dbReference>
<evidence type="ECO:0000256" key="3">
    <source>
        <dbReference type="PROSITE-ProRule" id="PRU00117"/>
    </source>
</evidence>
<feature type="domain" description="AAA+ ATPase" evidence="4">
    <location>
        <begin position="26"/>
        <end position="198"/>
    </location>
</feature>
<dbReference type="Gene3D" id="3.40.50.300">
    <property type="entry name" value="P-loop containing nucleotide triphosphate hydrolases"/>
    <property type="match status" value="1"/>
</dbReference>
<evidence type="ECO:0000256" key="1">
    <source>
        <dbReference type="ARBA" id="ARBA00022741"/>
    </source>
</evidence>
<dbReference type="GO" id="GO:0003723">
    <property type="term" value="F:RNA binding"/>
    <property type="evidence" value="ECO:0007669"/>
    <property type="project" value="UniProtKB-UniRule"/>
</dbReference>
<dbReference type="InterPro" id="IPR003593">
    <property type="entry name" value="AAA+_ATPase"/>
</dbReference>
<dbReference type="EMBL" id="DRZC01000017">
    <property type="protein sequence ID" value="HHQ80041.1"/>
    <property type="molecule type" value="Genomic_DNA"/>
</dbReference>
<keyword evidence="1" id="KW-0547">Nucleotide-binding</keyword>
<gene>
    <name evidence="5" type="ORF">ENM78_01040</name>
</gene>
<protein>
    <submittedName>
        <fullName evidence="5">PhoH family protein</fullName>
    </submittedName>
</protein>
<keyword evidence="2" id="KW-0067">ATP-binding</keyword>
<sequence>MSVLDTKIKPLTEGQKALVGALKDSSADIVGIFGPTGTGKSLLAVAYAYDSLKKNSFKRVVIAKPVVDVESGRELLMSELGESYREIMLDYLGDLMSQYISRQELEALVKDGQVQFADTHLLRGRTFDHTLVFLDDVQHVPVESVLEIVSRVGRGSRLIIAGDPVFQSQATVLQQVQAIRELLLGEERARVVDLGLADIVRPGAQRAVRLLLELKMRKRSLSESERKVVEVLRIYAPDAEVVTVLDCRELRKKFGLSESSGVPDYLVIVKQGHYGRIIGKKGERVAKAEEEIGGKLRVAEAALSLAQLVRAVHPLPWSLKAVRRADIEGNSIVLYVESGKAGPIIGQKGTYIRFVDTVMRRILGASVLVREEGG</sequence>
<evidence type="ECO:0000259" key="4">
    <source>
        <dbReference type="SMART" id="SM00382"/>
    </source>
</evidence>
<evidence type="ECO:0000313" key="5">
    <source>
        <dbReference type="EMBL" id="HHQ80041.1"/>
    </source>
</evidence>
<dbReference type="InterPro" id="IPR003714">
    <property type="entry name" value="PhoH"/>
</dbReference>